<feature type="chain" id="PRO_5001521169" evidence="2">
    <location>
        <begin position="23"/>
        <end position="174"/>
    </location>
</feature>
<evidence type="ECO:0000256" key="1">
    <source>
        <dbReference type="SAM" id="MobiDB-lite"/>
    </source>
</evidence>
<organism evidence="3">
    <name type="scientific">Amblyomma cajennense</name>
    <name type="common">Cayenne tick</name>
    <name type="synonym">Acarus cajennensis</name>
    <dbReference type="NCBI Taxonomy" id="34607"/>
    <lineage>
        <taxon>Eukaryota</taxon>
        <taxon>Metazoa</taxon>
        <taxon>Ecdysozoa</taxon>
        <taxon>Arthropoda</taxon>
        <taxon>Chelicerata</taxon>
        <taxon>Arachnida</taxon>
        <taxon>Acari</taxon>
        <taxon>Parasitiformes</taxon>
        <taxon>Ixodida</taxon>
        <taxon>Ixodoidea</taxon>
        <taxon>Ixodidae</taxon>
        <taxon>Amblyomminae</taxon>
        <taxon>Amblyomma</taxon>
    </lineage>
</organism>
<name>A0A023FQD8_AMBCJ</name>
<dbReference type="EMBL" id="GBBK01000490">
    <property type="protein sequence ID" value="JAC23992.1"/>
    <property type="molecule type" value="mRNA"/>
</dbReference>
<reference evidence="3" key="1">
    <citation type="submission" date="2014-03" db="EMBL/GenBank/DDBJ databases">
        <title>The sialotranscriptome of Amblyomma triste, Amblyomma parvum and Amblyomma cajennense ticks, uncovered by 454-based RNA-seq.</title>
        <authorList>
            <person name="Garcia G.R."/>
            <person name="Gardinassi L.G."/>
            <person name="Ribeiro J.M."/>
            <person name="Anatriello E."/>
            <person name="Ferreira B.R."/>
            <person name="Moreira H.N."/>
            <person name="Mafra C."/>
            <person name="Olegario M.M."/>
            <person name="Szabo P.J."/>
            <person name="Miranda-Santos I.K."/>
            <person name="Maruyama S.R."/>
        </authorList>
    </citation>
    <scope>NUCLEOTIDE SEQUENCE</scope>
    <source>
        <strain evidence="3">Uberlandia</strain>
        <tissue evidence="3">Salivary glands</tissue>
    </source>
</reference>
<proteinExistence type="evidence at transcript level"/>
<protein>
    <submittedName>
        <fullName evidence="3">Putative secreted protein</fullName>
    </submittedName>
</protein>
<dbReference type="AlphaFoldDB" id="A0A023FQD8"/>
<sequence length="174" mass="18917">MFLTFVAAACVFFTMGLDVSSSDKTTPSCGVPKKVYTTGKTTITIPGHADNCSCVLKNGTLGQYPDNTTCFLNGNERQRGKCTKGVCTEITSTYGCAGKNGTEQGSKVDRVLCTFECTNENGQTEWAYSPDGTPCLNEDDPQNTKNGTCKHRPRRDRVNETVCFPNDQMHLLGC</sequence>
<feature type="region of interest" description="Disordered" evidence="1">
    <location>
        <begin position="130"/>
        <end position="152"/>
    </location>
</feature>
<evidence type="ECO:0000256" key="2">
    <source>
        <dbReference type="SAM" id="SignalP"/>
    </source>
</evidence>
<keyword evidence="2" id="KW-0732">Signal</keyword>
<accession>A0A023FQD8</accession>
<evidence type="ECO:0000313" key="3">
    <source>
        <dbReference type="EMBL" id="JAC23992.1"/>
    </source>
</evidence>
<feature type="signal peptide" evidence="2">
    <location>
        <begin position="1"/>
        <end position="22"/>
    </location>
</feature>